<dbReference type="OrthoDB" id="1449946at2"/>
<feature type="transmembrane region" description="Helical" evidence="1">
    <location>
        <begin position="7"/>
        <end position="24"/>
    </location>
</feature>
<dbReference type="AlphaFoldDB" id="A0A2U2X5X3"/>
<organism evidence="2 3">
    <name type="scientific">Algibacter marinivivus</name>
    <dbReference type="NCBI Taxonomy" id="2100723"/>
    <lineage>
        <taxon>Bacteria</taxon>
        <taxon>Pseudomonadati</taxon>
        <taxon>Bacteroidota</taxon>
        <taxon>Flavobacteriia</taxon>
        <taxon>Flavobacteriales</taxon>
        <taxon>Flavobacteriaceae</taxon>
        <taxon>Algibacter</taxon>
    </lineage>
</organism>
<accession>A0A2U2X5X3</accession>
<reference evidence="2" key="1">
    <citation type="submission" date="2018-05" db="EMBL/GenBank/DDBJ databases">
        <title>Algibacter marinivivus sp. nov., isolated from sample around a algae.</title>
        <authorList>
            <person name="Zhong X."/>
        </authorList>
    </citation>
    <scope>NUCLEOTIDE SEQUENCE [LARGE SCALE GENOMIC DNA]</scope>
    <source>
        <strain evidence="2">ZY111</strain>
    </source>
</reference>
<dbReference type="EMBL" id="QFRI01000001">
    <property type="protein sequence ID" value="PWH83140.1"/>
    <property type="molecule type" value="Genomic_DNA"/>
</dbReference>
<proteinExistence type="predicted"/>
<reference evidence="2" key="2">
    <citation type="submission" date="2018-05" db="EMBL/GenBank/DDBJ databases">
        <authorList>
            <person name="Lanie J.A."/>
            <person name="Ng W.-L."/>
            <person name="Kazmierczak K.M."/>
            <person name="Andrzejewski T.M."/>
            <person name="Davidsen T.M."/>
            <person name="Wayne K.J."/>
            <person name="Tettelin H."/>
            <person name="Glass J.I."/>
            <person name="Rusch D."/>
            <person name="Podicherti R."/>
            <person name="Tsui H.-C.T."/>
            <person name="Winkler M.E."/>
        </authorList>
    </citation>
    <scope>NUCLEOTIDE SEQUENCE [LARGE SCALE GENOMIC DNA]</scope>
    <source>
        <strain evidence="2">ZY111</strain>
    </source>
</reference>
<dbReference type="Proteomes" id="UP000245375">
    <property type="component" value="Unassembled WGS sequence"/>
</dbReference>
<keyword evidence="3" id="KW-1185">Reference proteome</keyword>
<evidence type="ECO:0000256" key="1">
    <source>
        <dbReference type="SAM" id="Phobius"/>
    </source>
</evidence>
<name>A0A2U2X5X3_9FLAO</name>
<dbReference type="RefSeq" id="WP_109351164.1">
    <property type="nucleotide sequence ID" value="NZ_QFRI01000001.1"/>
</dbReference>
<protein>
    <submittedName>
        <fullName evidence="2">Uncharacterized protein</fullName>
    </submittedName>
</protein>
<comment type="caution">
    <text evidence="2">The sequence shown here is derived from an EMBL/GenBank/DDBJ whole genome shotgun (WGS) entry which is preliminary data.</text>
</comment>
<sequence length="65" mass="7392">MLNDKQSLALTGLMVAGIFVFGILDVLDNFVVLTILTIVFFTVLINMFYSKFKSEEIKQEENNSK</sequence>
<evidence type="ECO:0000313" key="2">
    <source>
        <dbReference type="EMBL" id="PWH83140.1"/>
    </source>
</evidence>
<gene>
    <name evidence="2" type="ORF">DIS18_00880</name>
</gene>
<keyword evidence="1" id="KW-1133">Transmembrane helix</keyword>
<feature type="transmembrane region" description="Helical" evidence="1">
    <location>
        <begin position="30"/>
        <end position="49"/>
    </location>
</feature>
<evidence type="ECO:0000313" key="3">
    <source>
        <dbReference type="Proteomes" id="UP000245375"/>
    </source>
</evidence>
<keyword evidence="1" id="KW-0472">Membrane</keyword>
<keyword evidence="1" id="KW-0812">Transmembrane</keyword>